<gene>
    <name evidence="1" type="ORF">LCGC14_0933580</name>
</gene>
<accession>A0A0F9NM98</accession>
<organism evidence="1">
    <name type="scientific">marine sediment metagenome</name>
    <dbReference type="NCBI Taxonomy" id="412755"/>
    <lineage>
        <taxon>unclassified sequences</taxon>
        <taxon>metagenomes</taxon>
        <taxon>ecological metagenomes</taxon>
    </lineage>
</organism>
<proteinExistence type="predicted"/>
<reference evidence="1" key="1">
    <citation type="journal article" date="2015" name="Nature">
        <title>Complex archaea that bridge the gap between prokaryotes and eukaryotes.</title>
        <authorList>
            <person name="Spang A."/>
            <person name="Saw J.H."/>
            <person name="Jorgensen S.L."/>
            <person name="Zaremba-Niedzwiedzka K."/>
            <person name="Martijn J."/>
            <person name="Lind A.E."/>
            <person name="van Eijk R."/>
            <person name="Schleper C."/>
            <person name="Guy L."/>
            <person name="Ettema T.J."/>
        </authorList>
    </citation>
    <scope>NUCLEOTIDE SEQUENCE</scope>
</reference>
<dbReference type="EMBL" id="LAZR01003223">
    <property type="protein sequence ID" value="KKN20630.1"/>
    <property type="molecule type" value="Genomic_DNA"/>
</dbReference>
<protein>
    <submittedName>
        <fullName evidence="1">Uncharacterized protein</fullName>
    </submittedName>
</protein>
<name>A0A0F9NM98_9ZZZZ</name>
<comment type="caution">
    <text evidence="1">The sequence shown here is derived from an EMBL/GenBank/DDBJ whole genome shotgun (WGS) entry which is preliminary data.</text>
</comment>
<dbReference type="AlphaFoldDB" id="A0A0F9NM98"/>
<evidence type="ECO:0000313" key="1">
    <source>
        <dbReference type="EMBL" id="KKN20630.1"/>
    </source>
</evidence>
<sequence>MLAVSLDAPISWNQRQAVVEPPAIDAVRDPVPVDEIQDMIGQQQGLRRQDGPRLVS</sequence>